<dbReference type="EMBL" id="JAPMOS010000182">
    <property type="protein sequence ID" value="KAJ4454139.1"/>
    <property type="molecule type" value="Genomic_DNA"/>
</dbReference>
<evidence type="ECO:0000313" key="2">
    <source>
        <dbReference type="EMBL" id="KAJ4454139.1"/>
    </source>
</evidence>
<gene>
    <name evidence="2" type="ORF">PAPYR_11234</name>
</gene>
<dbReference type="SUPFAM" id="SSF52540">
    <property type="entry name" value="P-loop containing nucleoside triphosphate hydrolases"/>
    <property type="match status" value="1"/>
</dbReference>
<protein>
    <recommendedName>
        <fullName evidence="1">ORC1/DEAH AAA+ ATPase domain-containing protein</fullName>
    </recommendedName>
</protein>
<dbReference type="InterPro" id="IPR027417">
    <property type="entry name" value="P-loop_NTPase"/>
</dbReference>
<name>A0ABQ8U486_9EUKA</name>
<accession>A0ABQ8U486</accession>
<dbReference type="Pfam" id="PF13401">
    <property type="entry name" value="AAA_22"/>
    <property type="match status" value="1"/>
</dbReference>
<keyword evidence="3" id="KW-1185">Reference proteome</keyword>
<comment type="caution">
    <text evidence="2">The sequence shown here is derived from an EMBL/GenBank/DDBJ whole genome shotgun (WGS) entry which is preliminary data.</text>
</comment>
<evidence type="ECO:0000313" key="3">
    <source>
        <dbReference type="Proteomes" id="UP001141327"/>
    </source>
</evidence>
<feature type="domain" description="ORC1/DEAH AAA+ ATPase" evidence="1">
    <location>
        <begin position="150"/>
        <end position="250"/>
    </location>
</feature>
<dbReference type="Gene3D" id="3.40.50.300">
    <property type="entry name" value="P-loop containing nucleotide triphosphate hydrolases"/>
    <property type="match status" value="1"/>
</dbReference>
<organism evidence="2 3">
    <name type="scientific">Paratrimastix pyriformis</name>
    <dbReference type="NCBI Taxonomy" id="342808"/>
    <lineage>
        <taxon>Eukaryota</taxon>
        <taxon>Metamonada</taxon>
        <taxon>Preaxostyla</taxon>
        <taxon>Paratrimastigidae</taxon>
        <taxon>Paratrimastix</taxon>
    </lineage>
</organism>
<reference evidence="2" key="1">
    <citation type="journal article" date="2022" name="bioRxiv">
        <title>Genomics of Preaxostyla Flagellates Illuminates Evolutionary Transitions and the Path Towards Mitochondrial Loss.</title>
        <authorList>
            <person name="Novak L.V.F."/>
            <person name="Treitli S.C."/>
            <person name="Pyrih J."/>
            <person name="Halakuc P."/>
            <person name="Pipaliya S.V."/>
            <person name="Vacek V."/>
            <person name="Brzon O."/>
            <person name="Soukal P."/>
            <person name="Eme L."/>
            <person name="Dacks J.B."/>
            <person name="Karnkowska A."/>
            <person name="Elias M."/>
            <person name="Hampl V."/>
        </authorList>
    </citation>
    <scope>NUCLEOTIDE SEQUENCE</scope>
    <source>
        <strain evidence="2">RCP-MX</strain>
    </source>
</reference>
<proteinExistence type="predicted"/>
<evidence type="ECO:0000259" key="1">
    <source>
        <dbReference type="Pfam" id="PF13401"/>
    </source>
</evidence>
<dbReference type="InterPro" id="IPR049945">
    <property type="entry name" value="AAA_22"/>
</dbReference>
<dbReference type="Proteomes" id="UP001141327">
    <property type="component" value="Unassembled WGS sequence"/>
</dbReference>
<sequence>MPTATGCRKSKPTAACTRFHSGRASASEISFGEEAVLRLAPLRTDLRRSSSMALSRTSRPDLLRVISEATIKGAFLFSVLCSSRFSLSEDIALPLSPGLTQHHAVSSVAPRKRTWAQNRPPTEENYFVPRTRLVDFLSAQMRGPRDSRILFLGSCQTGKSTLCGLIANKLVADPTLAVVKCDTRGDTEDLLNKIIDQLPLPTPASHPLSFKQHIAAFQKATGRRPCVLVDEFTRLDSPGEFLAMLKQSGNDHRFRADHRLGAPSPAFLRAETIELFAQWAQDVDLAQYGEAIGGRVYELALGHVGMTSSIGLALDEGTFRGCPVAEFLRAQCAVDDSRSPADRLRCALADYTSSPEFFNFLVMTHCPASAVCPLAALANHHHFIGFFRQIMDEVVEHGLLPTLSRVLAPFRPFPRARGPEDETLAQAVVTGALIYERGAYRASSPMIRSLATGSWARAIPDRLMANRRLAVSPARLAVMAKLPEVREALLRPNDQEYCWDTIHEAILAICSDLDDLRDLTMDELVDQGIPDMLAERVVAAIAAVLARPLATGS</sequence>